<comment type="caution">
    <text evidence="1">The sequence shown here is derived from an EMBL/GenBank/DDBJ whole genome shotgun (WGS) entry which is preliminary data.</text>
</comment>
<gene>
    <name evidence="1" type="ORF">CBY09_21660</name>
</gene>
<dbReference type="EMBL" id="NOIG01000013">
    <property type="protein sequence ID" value="OYD48148.1"/>
    <property type="molecule type" value="Genomic_DNA"/>
</dbReference>
<dbReference type="Proteomes" id="UP000215441">
    <property type="component" value="Unassembled WGS sequence"/>
</dbReference>
<protein>
    <recommendedName>
        <fullName evidence="3">DUF2917 domain-containing protein</fullName>
    </recommendedName>
</protein>
<dbReference type="InterPro" id="IPR021317">
    <property type="entry name" value="DUF2917"/>
</dbReference>
<keyword evidence="2" id="KW-1185">Reference proteome</keyword>
<sequence>MSARNVLESQQSVQAAVAGRSAAGCWKLTPGRALSLHPRERSVLEIAQGRVWLTLSGALPRHQPADMPADLLLGVADHLLQAGDRLDIAAGQHVVMEVWTPAGSPGEDVAFHWHGAPAPVPAQGRCALRPGAEWECGVVQPLRDLVQALAQGGRAVGLAGGQAIGAGGRLVLGIARFALIRIAAPRESKPA</sequence>
<dbReference type="AlphaFoldDB" id="A0A235EGH2"/>
<organism evidence="1 2">
    <name type="scientific">Acidovorax kalamii</name>
    <dbReference type="NCBI Taxonomy" id="2004485"/>
    <lineage>
        <taxon>Bacteria</taxon>
        <taxon>Pseudomonadati</taxon>
        <taxon>Pseudomonadota</taxon>
        <taxon>Betaproteobacteria</taxon>
        <taxon>Burkholderiales</taxon>
        <taxon>Comamonadaceae</taxon>
        <taxon>Acidovorax</taxon>
    </lineage>
</organism>
<dbReference type="RefSeq" id="WP_094291638.1">
    <property type="nucleotide sequence ID" value="NZ_NOIG01000013.1"/>
</dbReference>
<dbReference type="OrthoDB" id="8899531at2"/>
<reference evidence="1 2" key="1">
    <citation type="submission" date="2017-07" db="EMBL/GenBank/DDBJ databases">
        <title>Acidovorax KNDSW TSA 6 genome sequence and assembly.</title>
        <authorList>
            <person name="Mayilraj S."/>
        </authorList>
    </citation>
    <scope>NUCLEOTIDE SEQUENCE [LARGE SCALE GENOMIC DNA]</scope>
    <source>
        <strain evidence="1 2">KNDSW-TSA6</strain>
    </source>
</reference>
<dbReference type="Pfam" id="PF11142">
    <property type="entry name" value="DUF2917"/>
    <property type="match status" value="1"/>
</dbReference>
<evidence type="ECO:0008006" key="3">
    <source>
        <dbReference type="Google" id="ProtNLM"/>
    </source>
</evidence>
<proteinExistence type="predicted"/>
<accession>A0A235EGH2</accession>
<name>A0A235EGH2_9BURK</name>
<evidence type="ECO:0000313" key="1">
    <source>
        <dbReference type="EMBL" id="OYD48148.1"/>
    </source>
</evidence>
<evidence type="ECO:0000313" key="2">
    <source>
        <dbReference type="Proteomes" id="UP000215441"/>
    </source>
</evidence>